<dbReference type="PANTHER" id="PTHR45756:SF1">
    <property type="entry name" value="PROTEIN KINASE DOMAIN CONTAINING PROTEIN"/>
    <property type="match status" value="1"/>
</dbReference>
<dbReference type="EMBL" id="AUWU02000003">
    <property type="protein sequence ID" value="KAH0574926.1"/>
    <property type="molecule type" value="Genomic_DNA"/>
</dbReference>
<accession>A0A9P8RZQ8</accession>
<feature type="transmembrane region" description="Helical" evidence="1">
    <location>
        <begin position="313"/>
        <end position="335"/>
    </location>
</feature>
<keyword evidence="1" id="KW-0812">Transmembrane</keyword>
<reference evidence="2 3" key="1">
    <citation type="journal article" date="2014" name="PLoS Genet.">
        <title>The Genome of Spironucleus salmonicida Highlights a Fish Pathogen Adapted to Fluctuating Environments.</title>
        <authorList>
            <person name="Xu F."/>
            <person name="Jerlstrom-Hultqvist J."/>
            <person name="Einarsson E."/>
            <person name="Astvaldsson A."/>
            <person name="Svard S.G."/>
            <person name="Andersson J.O."/>
        </authorList>
    </citation>
    <scope>NUCLEOTIDE SEQUENCE [LARGE SCALE GENOMIC DNA]</scope>
    <source>
        <strain evidence="2 3">ATCC 50377</strain>
    </source>
</reference>
<dbReference type="GeneID" id="94296565"/>
<name>A0A9P8RZQ8_9EUKA</name>
<dbReference type="RefSeq" id="XP_067765699.1">
    <property type="nucleotide sequence ID" value="XM_067906431.1"/>
</dbReference>
<dbReference type="InterPro" id="IPR053215">
    <property type="entry name" value="TKL_Ser/Thr_kinase"/>
</dbReference>
<keyword evidence="3" id="KW-1185">Reference proteome</keyword>
<dbReference type="OrthoDB" id="4062651at2759"/>
<evidence type="ECO:0000313" key="2">
    <source>
        <dbReference type="EMBL" id="KAH0574926.1"/>
    </source>
</evidence>
<sequence length="361" mass="38254">MSIANCKTNDPVDGTKCKECNPPYVLVTNNTACAPLTPNMCLVFTTDCSTCDFDAPQLCTACTNDKVPARDTNTCETCAKPLVPNAAGTECVGSQCIGIQDCATCDKADPTHCAGCTNGAVPSTDGLSCVGCPEGQVANSEGTGCLTPVCLEDIKFCVQCKDSYPSLCGLCQSDKGITADGLACIDCMNGQSAVDKCIKCNTPFLTQCDQCIDGYSPDTFNNECRVNTCIFGSTAILGCLSCQDDITMCLTCEDALVPNLAGTHCVVDNCFAHVKNCATCDAKDAATCSLCDEGRRLKEGQCEVVQQLSVGSIIGIIIVIVVVILAIVIITLYCWRKVIQNRVLPFENNEDLLNIDSQMEQ</sequence>
<dbReference type="InterPro" id="IPR009030">
    <property type="entry name" value="Growth_fac_rcpt_cys_sf"/>
</dbReference>
<evidence type="ECO:0000313" key="3">
    <source>
        <dbReference type="Proteomes" id="UP000018208"/>
    </source>
</evidence>
<organism evidence="2 3">
    <name type="scientific">Spironucleus salmonicida</name>
    <dbReference type="NCBI Taxonomy" id="348837"/>
    <lineage>
        <taxon>Eukaryota</taxon>
        <taxon>Metamonada</taxon>
        <taxon>Diplomonadida</taxon>
        <taxon>Hexamitidae</taxon>
        <taxon>Hexamitinae</taxon>
        <taxon>Spironucleus</taxon>
    </lineage>
</organism>
<keyword evidence="1" id="KW-1133">Transmembrane helix</keyword>
<dbReference type="KEGG" id="ssao:94296565"/>
<keyword evidence="1" id="KW-0472">Membrane</keyword>
<protein>
    <submittedName>
        <fullName evidence="2">Cysteine-rich membrane protein 2</fullName>
    </submittedName>
</protein>
<comment type="caution">
    <text evidence="2">The sequence shown here is derived from an EMBL/GenBank/DDBJ whole genome shotgun (WGS) entry which is preliminary data.</text>
</comment>
<evidence type="ECO:0000256" key="1">
    <source>
        <dbReference type="SAM" id="Phobius"/>
    </source>
</evidence>
<gene>
    <name evidence="2" type="ORF">SS50377_22542</name>
</gene>
<dbReference type="SUPFAM" id="SSF57184">
    <property type="entry name" value="Growth factor receptor domain"/>
    <property type="match status" value="2"/>
</dbReference>
<dbReference type="Proteomes" id="UP000018208">
    <property type="component" value="Unassembled WGS sequence"/>
</dbReference>
<dbReference type="AlphaFoldDB" id="A0A9P8RZQ8"/>
<dbReference type="PANTHER" id="PTHR45756">
    <property type="entry name" value="PALMITOYLTRANSFERASE"/>
    <property type="match status" value="1"/>
</dbReference>
<proteinExistence type="predicted"/>